<comment type="caution">
    <text evidence="1">The sequence shown here is derived from an EMBL/GenBank/DDBJ whole genome shotgun (WGS) entry which is preliminary data.</text>
</comment>
<dbReference type="AlphaFoldDB" id="A0A8T1E9Y6"/>
<dbReference type="EMBL" id="RCMK01000053">
    <property type="protein sequence ID" value="KAG2951400.1"/>
    <property type="molecule type" value="Genomic_DNA"/>
</dbReference>
<evidence type="ECO:0000313" key="1">
    <source>
        <dbReference type="EMBL" id="KAG2951400.1"/>
    </source>
</evidence>
<name>A0A8T1E9Y6_9STRA</name>
<protein>
    <submittedName>
        <fullName evidence="1">Uncharacterized protein</fullName>
    </submittedName>
</protein>
<proteinExistence type="predicted"/>
<gene>
    <name evidence="1" type="ORF">PC117_g3678</name>
</gene>
<organism evidence="1 2">
    <name type="scientific">Phytophthora cactorum</name>
    <dbReference type="NCBI Taxonomy" id="29920"/>
    <lineage>
        <taxon>Eukaryota</taxon>
        <taxon>Sar</taxon>
        <taxon>Stramenopiles</taxon>
        <taxon>Oomycota</taxon>
        <taxon>Peronosporomycetes</taxon>
        <taxon>Peronosporales</taxon>
        <taxon>Peronosporaceae</taxon>
        <taxon>Phytophthora</taxon>
    </lineage>
</organism>
<evidence type="ECO:0000313" key="2">
    <source>
        <dbReference type="Proteomes" id="UP000736787"/>
    </source>
</evidence>
<dbReference type="Proteomes" id="UP000736787">
    <property type="component" value="Unassembled WGS sequence"/>
</dbReference>
<accession>A0A8T1E9Y6</accession>
<sequence>MEDRRAFDKDQVEDAADMMRLTASPEEYTKYLKYRYFLLHRVHLRDSDAISEPVHLF</sequence>
<reference evidence="1" key="1">
    <citation type="submission" date="2018-10" db="EMBL/GenBank/DDBJ databases">
        <title>Effector identification in a new, highly contiguous assembly of the strawberry crown rot pathogen Phytophthora cactorum.</title>
        <authorList>
            <person name="Armitage A.D."/>
            <person name="Nellist C.F."/>
            <person name="Bates H."/>
            <person name="Vickerstaff R.J."/>
            <person name="Harrison R.J."/>
        </authorList>
    </citation>
    <scope>NUCLEOTIDE SEQUENCE</scope>
    <source>
        <strain evidence="1">4040</strain>
    </source>
</reference>